<gene>
    <name evidence="2" type="ORF">METZ01_LOCUS178971</name>
</gene>
<reference evidence="2" key="1">
    <citation type="submission" date="2018-05" db="EMBL/GenBank/DDBJ databases">
        <authorList>
            <person name="Lanie J.A."/>
            <person name="Ng W.-L."/>
            <person name="Kazmierczak K.M."/>
            <person name="Andrzejewski T.M."/>
            <person name="Davidsen T.M."/>
            <person name="Wayne K.J."/>
            <person name="Tettelin H."/>
            <person name="Glass J.I."/>
            <person name="Rusch D."/>
            <person name="Podicherti R."/>
            <person name="Tsui H.-C.T."/>
            <person name="Winkler M.E."/>
        </authorList>
    </citation>
    <scope>NUCLEOTIDE SEQUENCE</scope>
</reference>
<accession>A0A382CLE7</accession>
<feature type="region of interest" description="Disordered" evidence="1">
    <location>
        <begin position="45"/>
        <end position="70"/>
    </location>
</feature>
<protein>
    <submittedName>
        <fullName evidence="2">Uncharacterized protein</fullName>
    </submittedName>
</protein>
<name>A0A382CLE7_9ZZZZ</name>
<sequence>MHGVAGADSEKDEAPTRLDRVICKNLPVSGSHRKQRICRTKLEWDESRKRSREDARYENNSKRATRREAS</sequence>
<evidence type="ECO:0000256" key="1">
    <source>
        <dbReference type="SAM" id="MobiDB-lite"/>
    </source>
</evidence>
<evidence type="ECO:0000313" key="2">
    <source>
        <dbReference type="EMBL" id="SVB26117.1"/>
    </source>
</evidence>
<dbReference type="EMBL" id="UINC01034764">
    <property type="protein sequence ID" value="SVB26117.1"/>
    <property type="molecule type" value="Genomic_DNA"/>
</dbReference>
<proteinExistence type="predicted"/>
<organism evidence="2">
    <name type="scientific">marine metagenome</name>
    <dbReference type="NCBI Taxonomy" id="408172"/>
    <lineage>
        <taxon>unclassified sequences</taxon>
        <taxon>metagenomes</taxon>
        <taxon>ecological metagenomes</taxon>
    </lineage>
</organism>
<dbReference type="AlphaFoldDB" id="A0A382CLE7"/>